<dbReference type="PROSITE" id="PS50916">
    <property type="entry name" value="RABBD"/>
    <property type="match status" value="1"/>
</dbReference>
<reference evidence="4" key="1">
    <citation type="submission" date="2024-04" db="EMBL/GenBank/DDBJ databases">
        <title>Salinicola lusitanus LLJ914,a marine bacterium isolated from the Okinawa Trough.</title>
        <authorList>
            <person name="Li J."/>
        </authorList>
    </citation>
    <scope>NUCLEOTIDE SEQUENCE [LARGE SCALE GENOMIC DNA]</scope>
</reference>
<dbReference type="GO" id="GO:0005886">
    <property type="term" value="C:plasma membrane"/>
    <property type="evidence" value="ECO:0007669"/>
    <property type="project" value="TreeGrafter"/>
</dbReference>
<dbReference type="Gene3D" id="3.30.40.10">
    <property type="entry name" value="Zinc/RING finger domain, C3HC4 (zinc finger)"/>
    <property type="match status" value="1"/>
</dbReference>
<dbReference type="PANTHER" id="PTHR45716:SF1">
    <property type="entry name" value="SYNAPTOTAGMIN-LIKE PROTEIN 3"/>
    <property type="match status" value="1"/>
</dbReference>
<dbReference type="GO" id="GO:0006886">
    <property type="term" value="P:intracellular protein transport"/>
    <property type="evidence" value="ECO:0007669"/>
    <property type="project" value="InterPro"/>
</dbReference>
<dbReference type="GO" id="GO:0042043">
    <property type="term" value="F:neurexin family protein binding"/>
    <property type="evidence" value="ECO:0007669"/>
    <property type="project" value="TreeGrafter"/>
</dbReference>
<organism evidence="3 4">
    <name type="scientific">Mugilogobius chulae</name>
    <name type="common">yellowstripe goby</name>
    <dbReference type="NCBI Taxonomy" id="88201"/>
    <lineage>
        <taxon>Eukaryota</taxon>
        <taxon>Metazoa</taxon>
        <taxon>Chordata</taxon>
        <taxon>Craniata</taxon>
        <taxon>Vertebrata</taxon>
        <taxon>Euteleostomi</taxon>
        <taxon>Actinopterygii</taxon>
        <taxon>Neopterygii</taxon>
        <taxon>Teleostei</taxon>
        <taxon>Neoteleostei</taxon>
        <taxon>Acanthomorphata</taxon>
        <taxon>Gobiaria</taxon>
        <taxon>Gobiiformes</taxon>
        <taxon>Gobioidei</taxon>
        <taxon>Gobiidae</taxon>
        <taxon>Gobionellinae</taxon>
        <taxon>Mugilogobius</taxon>
    </lineage>
</organism>
<evidence type="ECO:0000313" key="4">
    <source>
        <dbReference type="Proteomes" id="UP001460270"/>
    </source>
</evidence>
<evidence type="ECO:0000313" key="3">
    <source>
        <dbReference type="EMBL" id="KAK7907699.1"/>
    </source>
</evidence>
<dbReference type="AlphaFoldDB" id="A0AAW0NSP7"/>
<feature type="domain" description="RabBD" evidence="2">
    <location>
        <begin position="1"/>
        <end position="118"/>
    </location>
</feature>
<comment type="caution">
    <text evidence="3">The sequence shown here is derived from an EMBL/GenBank/DDBJ whole genome shotgun (WGS) entry which is preliminary data.</text>
</comment>
<name>A0AAW0NSP7_9GOBI</name>
<dbReference type="Gene3D" id="2.60.40.150">
    <property type="entry name" value="C2 domain"/>
    <property type="match status" value="1"/>
</dbReference>
<dbReference type="FunFam" id="3.30.40.10:FF:000018">
    <property type="entry name" value="Synaptotagmin-like 5, isoform CRA_a"/>
    <property type="match status" value="1"/>
</dbReference>
<protein>
    <recommendedName>
        <fullName evidence="5">Synaptotagmin-like protein 3</fullName>
    </recommendedName>
</protein>
<dbReference type="Pfam" id="PF02318">
    <property type="entry name" value="FYVE_2"/>
    <property type="match status" value="1"/>
</dbReference>
<gene>
    <name evidence="3" type="ORF">WMY93_016311</name>
</gene>
<dbReference type="CDD" id="cd08521">
    <property type="entry name" value="C2A_SLP"/>
    <property type="match status" value="1"/>
</dbReference>
<dbReference type="InterPro" id="IPR011011">
    <property type="entry name" value="Znf_FYVE_PHD"/>
</dbReference>
<dbReference type="EMBL" id="JBBPFD010000011">
    <property type="protein sequence ID" value="KAK7907699.1"/>
    <property type="molecule type" value="Genomic_DNA"/>
</dbReference>
<evidence type="ECO:0000259" key="2">
    <source>
        <dbReference type="PROSITE" id="PS50916"/>
    </source>
</evidence>
<dbReference type="PROSITE" id="PS50004">
    <property type="entry name" value="C2"/>
    <property type="match status" value="1"/>
</dbReference>
<evidence type="ECO:0008006" key="5">
    <source>
        <dbReference type="Google" id="ProtNLM"/>
    </source>
</evidence>
<keyword evidence="4" id="KW-1185">Reference proteome</keyword>
<dbReference type="InterPro" id="IPR035892">
    <property type="entry name" value="C2_domain_sf"/>
</dbReference>
<dbReference type="InterPro" id="IPR010911">
    <property type="entry name" value="Rab_BD"/>
</dbReference>
<dbReference type="SMART" id="SM00239">
    <property type="entry name" value="C2"/>
    <property type="match status" value="1"/>
</dbReference>
<dbReference type="Proteomes" id="UP001460270">
    <property type="component" value="Unassembled WGS sequence"/>
</dbReference>
<dbReference type="SUPFAM" id="SSF49562">
    <property type="entry name" value="C2 domain (Calcium/lipid-binding domain, CaLB)"/>
    <property type="match status" value="1"/>
</dbReference>
<dbReference type="InterPro" id="IPR013083">
    <property type="entry name" value="Znf_RING/FYVE/PHD"/>
</dbReference>
<accession>A0AAW0NSP7</accession>
<proteinExistence type="predicted"/>
<dbReference type="PANTHER" id="PTHR45716">
    <property type="entry name" value="BITESIZE, ISOFORM I"/>
    <property type="match status" value="1"/>
</dbReference>
<dbReference type="InterPro" id="IPR000008">
    <property type="entry name" value="C2_dom"/>
</dbReference>
<sequence length="425" mass="48028">MELSLLQVLEREQVLDVLRRDQQLRAMEQDRIRRLKQDLLEIRRKNTKLSSVQCGERTCARCQRLLGKLWKRGAVCRGCSHRICSKCRVRVTTIDWKCTVCFAYRDVKIRSGEWFLEERSKKFPTTGHCQSVGERLLQSCRVLSHIDIVPPTPPPHLDCAFLSKSGNLKNSKSLGRSMEDLMLSVTSNIRKKSTSESDVRLDHLKVKNSKLPFHLSVQKSLSDTDISKSLKLFKVPSLTNVFKKSRDSDAESWSTGAEDDTASFTSGSFGSLNIDCVVETLRPAGELELGVAYDDITSCLEIFVGGCRNLSCGTYSRKKKSNIYVQVYIRPEKHAKLKTTVRKSTSSPVYREMLKHHIERSMLIGKHLQACVYTSGSLRRKACLGEVLIPLDGWASDWSIETFHWYPLCAQQAVSTEGGALDSTS</sequence>
<dbReference type="InterPro" id="IPR041282">
    <property type="entry name" value="FYVE_2"/>
</dbReference>
<dbReference type="SUPFAM" id="SSF57903">
    <property type="entry name" value="FYVE/PHD zinc finger"/>
    <property type="match status" value="1"/>
</dbReference>
<dbReference type="GO" id="GO:0070382">
    <property type="term" value="C:exocytic vesicle"/>
    <property type="evidence" value="ECO:0007669"/>
    <property type="project" value="TreeGrafter"/>
</dbReference>
<evidence type="ECO:0000259" key="1">
    <source>
        <dbReference type="PROSITE" id="PS50004"/>
    </source>
</evidence>
<dbReference type="GO" id="GO:0031267">
    <property type="term" value="F:small GTPase binding"/>
    <property type="evidence" value="ECO:0007669"/>
    <property type="project" value="InterPro"/>
</dbReference>
<feature type="domain" description="C2" evidence="1">
    <location>
        <begin position="283"/>
        <end position="406"/>
    </location>
</feature>
<dbReference type="Pfam" id="PF00168">
    <property type="entry name" value="C2"/>
    <property type="match status" value="1"/>
</dbReference>
<dbReference type="GO" id="GO:0006887">
    <property type="term" value="P:exocytosis"/>
    <property type="evidence" value="ECO:0007669"/>
    <property type="project" value="TreeGrafter"/>
</dbReference>